<feature type="region of interest" description="Disordered" evidence="7">
    <location>
        <begin position="33"/>
        <end position="65"/>
    </location>
</feature>
<dbReference type="GO" id="GO:0000226">
    <property type="term" value="P:microtubule cytoskeleton organization"/>
    <property type="evidence" value="ECO:0007669"/>
    <property type="project" value="InterPro"/>
</dbReference>
<dbReference type="Proteomes" id="UP001374584">
    <property type="component" value="Unassembled WGS sequence"/>
</dbReference>
<feature type="compositionally biased region" description="Basic and acidic residues" evidence="7">
    <location>
        <begin position="41"/>
        <end position="65"/>
    </location>
</feature>
<feature type="compositionally biased region" description="Basic and acidic residues" evidence="7">
    <location>
        <begin position="417"/>
        <end position="429"/>
    </location>
</feature>
<evidence type="ECO:0000256" key="7">
    <source>
        <dbReference type="SAM" id="MobiDB-lite"/>
    </source>
</evidence>
<organism evidence="9 10">
    <name type="scientific">Phaseolus coccineus</name>
    <name type="common">Scarlet runner bean</name>
    <name type="synonym">Phaseolus multiflorus</name>
    <dbReference type="NCBI Taxonomy" id="3886"/>
    <lineage>
        <taxon>Eukaryota</taxon>
        <taxon>Viridiplantae</taxon>
        <taxon>Streptophyta</taxon>
        <taxon>Embryophyta</taxon>
        <taxon>Tracheophyta</taxon>
        <taxon>Spermatophyta</taxon>
        <taxon>Magnoliopsida</taxon>
        <taxon>eudicotyledons</taxon>
        <taxon>Gunneridae</taxon>
        <taxon>Pentapetalae</taxon>
        <taxon>rosids</taxon>
        <taxon>fabids</taxon>
        <taxon>Fabales</taxon>
        <taxon>Fabaceae</taxon>
        <taxon>Papilionoideae</taxon>
        <taxon>50 kb inversion clade</taxon>
        <taxon>NPAAA clade</taxon>
        <taxon>indigoferoid/millettioid clade</taxon>
        <taxon>Phaseoleae</taxon>
        <taxon>Phaseolus</taxon>
    </lineage>
</organism>
<keyword evidence="6" id="KW-0175">Coiled coil</keyword>
<dbReference type="PANTHER" id="PTHR46372:SF6">
    <property type="entry name" value="PROTEIN WVD2-LIKE 1"/>
    <property type="match status" value="1"/>
</dbReference>
<evidence type="ECO:0000256" key="6">
    <source>
        <dbReference type="SAM" id="Coils"/>
    </source>
</evidence>
<comment type="similarity">
    <text evidence="2">Belongs to the TPX2 family.</text>
</comment>
<evidence type="ECO:0000256" key="2">
    <source>
        <dbReference type="ARBA" id="ARBA00005885"/>
    </source>
</evidence>
<gene>
    <name evidence="9" type="ORF">VNO80_15240</name>
</gene>
<protein>
    <recommendedName>
        <fullName evidence="8">TPX2 C-terminal domain-containing protein</fullName>
    </recommendedName>
</protein>
<dbReference type="EMBL" id="JAYMYR010000006">
    <property type="protein sequence ID" value="KAK7355975.1"/>
    <property type="molecule type" value="Genomic_DNA"/>
</dbReference>
<evidence type="ECO:0000313" key="9">
    <source>
        <dbReference type="EMBL" id="KAK7355975.1"/>
    </source>
</evidence>
<feature type="compositionally biased region" description="Polar residues" evidence="7">
    <location>
        <begin position="204"/>
        <end position="239"/>
    </location>
</feature>
<dbReference type="GO" id="GO:0005874">
    <property type="term" value="C:microtubule"/>
    <property type="evidence" value="ECO:0007669"/>
    <property type="project" value="UniProtKB-KW"/>
</dbReference>
<feature type="domain" description="TPX2 C-terminal" evidence="8">
    <location>
        <begin position="276"/>
        <end position="350"/>
    </location>
</feature>
<evidence type="ECO:0000259" key="8">
    <source>
        <dbReference type="Pfam" id="PF06886"/>
    </source>
</evidence>
<dbReference type="GO" id="GO:0008017">
    <property type="term" value="F:microtubule binding"/>
    <property type="evidence" value="ECO:0007669"/>
    <property type="project" value="InterPro"/>
</dbReference>
<dbReference type="InterPro" id="IPR027329">
    <property type="entry name" value="TPX2_C"/>
</dbReference>
<evidence type="ECO:0000256" key="3">
    <source>
        <dbReference type="ARBA" id="ARBA00022490"/>
    </source>
</evidence>
<proteinExistence type="inferred from homology"/>
<feature type="coiled-coil region" evidence="6">
    <location>
        <begin position="290"/>
        <end position="324"/>
    </location>
</feature>
<evidence type="ECO:0000256" key="1">
    <source>
        <dbReference type="ARBA" id="ARBA00004245"/>
    </source>
</evidence>
<evidence type="ECO:0000256" key="4">
    <source>
        <dbReference type="ARBA" id="ARBA00022701"/>
    </source>
</evidence>
<name>A0AAN9MJX7_PHACN</name>
<evidence type="ECO:0000256" key="5">
    <source>
        <dbReference type="ARBA" id="ARBA00023212"/>
    </source>
</evidence>
<reference evidence="9 10" key="1">
    <citation type="submission" date="2024-01" db="EMBL/GenBank/DDBJ databases">
        <title>The genomes of 5 underutilized Papilionoideae crops provide insights into root nodulation and disease resistanc.</title>
        <authorList>
            <person name="Jiang F."/>
        </authorList>
    </citation>
    <scope>NUCLEOTIDE SEQUENCE [LARGE SCALE GENOMIC DNA]</scope>
    <source>
        <strain evidence="9">JINMINGXINNONG_FW02</strain>
        <tissue evidence="9">Leaves</tissue>
    </source>
</reference>
<comment type="subcellular location">
    <subcellularLocation>
        <location evidence="1">Cytoplasm</location>
        <location evidence="1">Cytoskeleton</location>
    </subcellularLocation>
</comment>
<keyword evidence="4" id="KW-0493">Microtubule</keyword>
<accession>A0AAN9MJX7</accession>
<dbReference type="PANTHER" id="PTHR46372">
    <property type="entry name" value="PROTEIN WVD2-LIKE 3"/>
    <property type="match status" value="1"/>
</dbReference>
<dbReference type="InterPro" id="IPR044806">
    <property type="entry name" value="WVD2/WDL1-4"/>
</dbReference>
<feature type="region of interest" description="Disordered" evidence="7">
    <location>
        <begin position="337"/>
        <end position="447"/>
    </location>
</feature>
<comment type="caution">
    <text evidence="9">The sequence shown here is derived from an EMBL/GenBank/DDBJ whole genome shotgun (WGS) entry which is preliminary data.</text>
</comment>
<keyword evidence="5" id="KW-0206">Cytoskeleton</keyword>
<evidence type="ECO:0000313" key="10">
    <source>
        <dbReference type="Proteomes" id="UP001374584"/>
    </source>
</evidence>
<keyword evidence="3" id="KW-0963">Cytoplasm</keyword>
<feature type="region of interest" description="Disordered" evidence="7">
    <location>
        <begin position="204"/>
        <end position="249"/>
    </location>
</feature>
<dbReference type="AlphaFoldDB" id="A0AAN9MJX7"/>
<sequence length="447" mass="50077">MVVAVGVMSMHHSYSLTSSSYWVTDLTFMSGQMAGTRHTRKERERERERRERKKEERGRGSRRRSCEIRPQLTMGREVTGMQVVEKKPNGVLPASYGSSNDNVCISPKTAAAKAQAKDHEVKDNKGNSFVEKSNEKMAVLSAKTTNCNTDLPEEEIENSEVLKMGDSIEFSSPAGKEHTSHFVTHPTDLVTEKHESHTQIVDTEADATSLNLSPNTNNMHSPISSKNSQPNSPFSSSKPLQRDKKNFDDEDNWSVASSAMSMRTARSKVTLGSAPTFRCSVRAEKRREFYLKLEEKHRALREEKNEYEARIKEEQEAAIKQLRRNLVIKANPVPSFYYEGPPPKTELKKLPLTRPKSPKLSRRRSFGDTVNSSPEACSRARHSTGGGGHIKSGSNAPFPHKNNIRRNSNSNNNGVCKPKERSKVDKETKTAPPNITDRANPDISVQS</sequence>
<keyword evidence="10" id="KW-1185">Reference proteome</keyword>
<dbReference type="Pfam" id="PF06886">
    <property type="entry name" value="TPX2"/>
    <property type="match status" value="1"/>
</dbReference>